<comment type="caution">
    <text evidence="1">The sequence shown here is derived from an EMBL/GenBank/DDBJ whole genome shotgun (WGS) entry which is preliminary data.</text>
</comment>
<evidence type="ECO:0008006" key="2">
    <source>
        <dbReference type="Google" id="ProtNLM"/>
    </source>
</evidence>
<dbReference type="EMBL" id="BARS01049571">
    <property type="protein sequence ID" value="GAG34456.1"/>
    <property type="molecule type" value="Genomic_DNA"/>
</dbReference>
<reference evidence="1" key="1">
    <citation type="journal article" date="2014" name="Front. Microbiol.">
        <title>High frequency of phylogenetically diverse reductive dehalogenase-homologous genes in deep subseafloor sedimentary metagenomes.</title>
        <authorList>
            <person name="Kawai M."/>
            <person name="Futagami T."/>
            <person name="Toyoda A."/>
            <person name="Takaki Y."/>
            <person name="Nishi S."/>
            <person name="Hori S."/>
            <person name="Arai W."/>
            <person name="Tsubouchi T."/>
            <person name="Morono Y."/>
            <person name="Uchiyama I."/>
            <person name="Ito T."/>
            <person name="Fujiyama A."/>
            <person name="Inagaki F."/>
            <person name="Takami H."/>
        </authorList>
    </citation>
    <scope>NUCLEOTIDE SEQUENCE</scope>
    <source>
        <strain evidence="1">Expedition CK06-06</strain>
    </source>
</reference>
<name>X0YCB7_9ZZZZ</name>
<accession>X0YCB7</accession>
<proteinExistence type="predicted"/>
<dbReference type="PROSITE" id="PS51257">
    <property type="entry name" value="PROKAR_LIPOPROTEIN"/>
    <property type="match status" value="1"/>
</dbReference>
<protein>
    <recommendedName>
        <fullName evidence="2">Lipoprotein</fullName>
    </recommendedName>
</protein>
<organism evidence="1">
    <name type="scientific">marine sediment metagenome</name>
    <dbReference type="NCBI Taxonomy" id="412755"/>
    <lineage>
        <taxon>unclassified sequences</taxon>
        <taxon>metagenomes</taxon>
        <taxon>ecological metagenomes</taxon>
    </lineage>
</organism>
<dbReference type="AlphaFoldDB" id="X0YCB7"/>
<gene>
    <name evidence="1" type="ORF">S01H1_74137</name>
</gene>
<evidence type="ECO:0000313" key="1">
    <source>
        <dbReference type="EMBL" id="GAG34456.1"/>
    </source>
</evidence>
<sequence length="133" mass="13146">MKKVLVVSLIIALVPLLTSCFTAGKRVAKDTGDAVGGTVEGIGKGTLDVVEGTGEGAAGLGKGTAEGVVETAKAAGYVVVGRGEEAAESGREAAKAGGGGLKAIIEKPVEGIGKGLQSIDRSIKKATGREDIK</sequence>